<comment type="subcellular location">
    <subcellularLocation>
        <location evidence="1">Cell membrane</location>
        <topology evidence="1">Multi-pass membrane protein</topology>
    </subcellularLocation>
    <subcellularLocation>
        <location evidence="2">Golgi apparatus membrane</location>
        <topology evidence="2">Multi-pass membrane protein</topology>
    </subcellularLocation>
</comment>
<evidence type="ECO:0000256" key="4">
    <source>
        <dbReference type="ARBA" id="ARBA00022448"/>
    </source>
</evidence>
<feature type="transmembrane region" description="Helical" evidence="12">
    <location>
        <begin position="222"/>
        <end position="239"/>
    </location>
</feature>
<protein>
    <recommendedName>
        <fullName evidence="12">Sugar transporter SWEET</fullName>
    </recommendedName>
</protein>
<evidence type="ECO:0000256" key="11">
    <source>
        <dbReference type="ARBA" id="ARBA00023136"/>
    </source>
</evidence>
<keyword evidence="10" id="KW-0333">Golgi apparatus</keyword>
<evidence type="ECO:0000256" key="1">
    <source>
        <dbReference type="ARBA" id="ARBA00004651"/>
    </source>
</evidence>
<dbReference type="InParanoid" id="A0A194QWQ2"/>
<dbReference type="InterPro" id="IPR004316">
    <property type="entry name" value="SWEET_rpt"/>
</dbReference>
<keyword evidence="6 12" id="KW-0762">Sugar transport</keyword>
<dbReference type="GO" id="GO:0000139">
    <property type="term" value="C:Golgi membrane"/>
    <property type="evidence" value="ECO:0007669"/>
    <property type="project" value="UniProtKB-SubCell"/>
</dbReference>
<comment type="similarity">
    <text evidence="3 12">Belongs to the SWEET sugar transporter family.</text>
</comment>
<dbReference type="PANTHER" id="PTHR10791">
    <property type="entry name" value="RAG1-ACTIVATING PROTEIN 1"/>
    <property type="match status" value="1"/>
</dbReference>
<accession>A0A194QWQ2</accession>
<dbReference type="EMBL" id="KQ461175">
    <property type="protein sequence ID" value="KPJ08001.1"/>
    <property type="molecule type" value="Genomic_DNA"/>
</dbReference>
<dbReference type="InterPro" id="IPR047664">
    <property type="entry name" value="SWEET"/>
</dbReference>
<feature type="transmembrane region" description="Helical" evidence="12">
    <location>
        <begin position="47"/>
        <end position="67"/>
    </location>
</feature>
<dbReference type="FunFam" id="1.20.1280.290:FF:000004">
    <property type="entry name" value="Sugar transporter SWEET"/>
    <property type="match status" value="1"/>
</dbReference>
<keyword evidence="14" id="KW-1185">Reference proteome</keyword>
<organism evidence="13 14">
    <name type="scientific">Papilio machaon</name>
    <name type="common">Old World swallowtail butterfly</name>
    <dbReference type="NCBI Taxonomy" id="76193"/>
    <lineage>
        <taxon>Eukaryota</taxon>
        <taxon>Metazoa</taxon>
        <taxon>Ecdysozoa</taxon>
        <taxon>Arthropoda</taxon>
        <taxon>Hexapoda</taxon>
        <taxon>Insecta</taxon>
        <taxon>Pterygota</taxon>
        <taxon>Neoptera</taxon>
        <taxon>Endopterygota</taxon>
        <taxon>Lepidoptera</taxon>
        <taxon>Glossata</taxon>
        <taxon>Ditrysia</taxon>
        <taxon>Papilionoidea</taxon>
        <taxon>Papilionidae</taxon>
        <taxon>Papilioninae</taxon>
        <taxon>Papilio</taxon>
    </lineage>
</organism>
<feature type="transmembrane region" description="Helical" evidence="12">
    <location>
        <begin position="101"/>
        <end position="119"/>
    </location>
</feature>
<dbReference type="FunCoup" id="A0A194QWQ2">
    <property type="interactions" value="163"/>
</dbReference>
<evidence type="ECO:0000256" key="6">
    <source>
        <dbReference type="ARBA" id="ARBA00022597"/>
    </source>
</evidence>
<dbReference type="Pfam" id="PF03083">
    <property type="entry name" value="MtN3_slv"/>
    <property type="match status" value="2"/>
</dbReference>
<evidence type="ECO:0000256" key="10">
    <source>
        <dbReference type="ARBA" id="ARBA00023034"/>
    </source>
</evidence>
<evidence type="ECO:0000256" key="9">
    <source>
        <dbReference type="ARBA" id="ARBA00022989"/>
    </source>
</evidence>
<name>A0A194QWQ2_PAPMA</name>
<feature type="transmembrane region" description="Helical" evidence="12">
    <location>
        <begin position="189"/>
        <end position="210"/>
    </location>
</feature>
<dbReference type="Gene3D" id="1.20.1280.290">
    <property type="match status" value="2"/>
</dbReference>
<evidence type="ECO:0000256" key="12">
    <source>
        <dbReference type="RuleBase" id="RU910715"/>
    </source>
</evidence>
<keyword evidence="11 12" id="KW-0472">Membrane</keyword>
<dbReference type="GO" id="GO:0005886">
    <property type="term" value="C:plasma membrane"/>
    <property type="evidence" value="ECO:0007669"/>
    <property type="project" value="UniProtKB-SubCell"/>
</dbReference>
<evidence type="ECO:0000256" key="7">
    <source>
        <dbReference type="ARBA" id="ARBA00022692"/>
    </source>
</evidence>
<evidence type="ECO:0000256" key="2">
    <source>
        <dbReference type="ARBA" id="ARBA00004653"/>
    </source>
</evidence>
<dbReference type="Proteomes" id="UP000053240">
    <property type="component" value="Unassembled WGS sequence"/>
</dbReference>
<feature type="transmembrane region" description="Helical" evidence="12">
    <location>
        <begin position="131"/>
        <end position="150"/>
    </location>
</feature>
<feature type="transmembrane region" description="Helical" evidence="12">
    <location>
        <begin position="14"/>
        <end position="35"/>
    </location>
</feature>
<keyword evidence="9 12" id="KW-1133">Transmembrane helix</keyword>
<evidence type="ECO:0000313" key="13">
    <source>
        <dbReference type="EMBL" id="KPJ08001.1"/>
    </source>
</evidence>
<keyword evidence="8" id="KW-0677">Repeat</keyword>
<comment type="caution">
    <text evidence="12">Lacks conserved residue(s) required for the propagation of feature annotation.</text>
</comment>
<sequence>MEMLSDVLQPYKELVGSVAAIVTIGQMFSGSFICYDVYKQGNTRGITIAPFLGGVVMSLLNLKYGYILRDDKMIQVNLVGLALNIVYVLVYFHYTSEKVKVWAKIGLAGAFTVALLGYAEMEDPKLVENRFGTIITAFMFYLIASPLFGLREIIKNQSTEGLPFPIIFSGAIVTFMWLLYGIILKNKFLIIQNVVAVILCSIQLSLFVIYPSKRATEERIQNVVAVILCSIQLSLFVIYPSKRATKEKVKAKAKKAD</sequence>
<keyword evidence="5" id="KW-1003">Cell membrane</keyword>
<dbReference type="GO" id="GO:0051119">
    <property type="term" value="F:sugar transmembrane transporter activity"/>
    <property type="evidence" value="ECO:0007669"/>
    <property type="project" value="InterPro"/>
</dbReference>
<gene>
    <name evidence="13" type="ORF">RR48_12843</name>
</gene>
<evidence type="ECO:0000256" key="8">
    <source>
        <dbReference type="ARBA" id="ARBA00022737"/>
    </source>
</evidence>
<reference evidence="13 14" key="1">
    <citation type="journal article" date="2015" name="Nat. Commun.">
        <title>Outbred genome sequencing and CRISPR/Cas9 gene editing in butterflies.</title>
        <authorList>
            <person name="Li X."/>
            <person name="Fan D."/>
            <person name="Zhang W."/>
            <person name="Liu G."/>
            <person name="Zhang L."/>
            <person name="Zhao L."/>
            <person name="Fang X."/>
            <person name="Chen L."/>
            <person name="Dong Y."/>
            <person name="Chen Y."/>
            <person name="Ding Y."/>
            <person name="Zhao R."/>
            <person name="Feng M."/>
            <person name="Zhu Y."/>
            <person name="Feng Y."/>
            <person name="Jiang X."/>
            <person name="Zhu D."/>
            <person name="Xiang H."/>
            <person name="Feng X."/>
            <person name="Li S."/>
            <person name="Wang J."/>
            <person name="Zhang G."/>
            <person name="Kronforst M.R."/>
            <person name="Wang W."/>
        </authorList>
    </citation>
    <scope>NUCLEOTIDE SEQUENCE [LARGE SCALE GENOMIC DNA]</scope>
    <source>
        <strain evidence="13">Ya'a_city_454_Pm</strain>
        <tissue evidence="13">Whole body</tissue>
    </source>
</reference>
<keyword evidence="4 12" id="KW-0813">Transport</keyword>
<dbReference type="PANTHER" id="PTHR10791:SF5">
    <property type="entry name" value="SUGAR TRANSPORTER SWEET"/>
    <property type="match status" value="1"/>
</dbReference>
<feature type="transmembrane region" description="Helical" evidence="12">
    <location>
        <begin position="162"/>
        <end position="183"/>
    </location>
</feature>
<evidence type="ECO:0000256" key="3">
    <source>
        <dbReference type="ARBA" id="ARBA00007809"/>
    </source>
</evidence>
<keyword evidence="7 12" id="KW-0812">Transmembrane</keyword>
<proteinExistence type="inferred from homology"/>
<feature type="transmembrane region" description="Helical" evidence="12">
    <location>
        <begin position="73"/>
        <end position="94"/>
    </location>
</feature>
<comment type="function">
    <text evidence="12">Mediates sugar transport across membranes.</text>
</comment>
<evidence type="ECO:0000256" key="5">
    <source>
        <dbReference type="ARBA" id="ARBA00022475"/>
    </source>
</evidence>
<dbReference type="AlphaFoldDB" id="A0A194QWQ2"/>
<evidence type="ECO:0000313" key="14">
    <source>
        <dbReference type="Proteomes" id="UP000053240"/>
    </source>
</evidence>